<dbReference type="PANTHER" id="PTHR21089">
    <property type="entry name" value="SHIKIMATE DEHYDROGENASE"/>
    <property type="match status" value="1"/>
</dbReference>
<feature type="domain" description="Shikimate dehydrogenase substrate binding N-terminal" evidence="8">
    <location>
        <begin position="100"/>
        <end position="182"/>
    </location>
</feature>
<comment type="catalytic activity">
    <reaction evidence="7">
        <text>shikimate + NADP(+) = 3-dehydroshikimate + NADPH + H(+)</text>
        <dbReference type="Rhea" id="RHEA:17737"/>
        <dbReference type="ChEBI" id="CHEBI:15378"/>
        <dbReference type="ChEBI" id="CHEBI:16630"/>
        <dbReference type="ChEBI" id="CHEBI:36208"/>
        <dbReference type="ChEBI" id="CHEBI:57783"/>
        <dbReference type="ChEBI" id="CHEBI:58349"/>
        <dbReference type="EC" id="1.1.1.25"/>
    </reaction>
</comment>
<comment type="caution">
    <text evidence="7">Lacks conserved residue(s) required for the propagation of feature annotation.</text>
</comment>
<dbReference type="InterPro" id="IPR011342">
    <property type="entry name" value="Shikimate_DH"/>
</dbReference>
<dbReference type="Gene3D" id="3.40.50.720">
    <property type="entry name" value="NAD(P)-binding Rossmann-like Domain"/>
    <property type="match status" value="1"/>
</dbReference>
<dbReference type="GO" id="GO:0009073">
    <property type="term" value="P:aromatic amino acid family biosynthetic process"/>
    <property type="evidence" value="ECO:0007669"/>
    <property type="project" value="UniProtKB-KW"/>
</dbReference>
<dbReference type="HAMAP" id="MF_00222">
    <property type="entry name" value="Shikimate_DH_AroE"/>
    <property type="match status" value="1"/>
</dbReference>
<feature type="binding site" evidence="7">
    <location>
        <position position="334"/>
    </location>
    <ligand>
        <name>shikimate</name>
        <dbReference type="ChEBI" id="CHEBI:36208"/>
    </ligand>
</feature>
<dbReference type="AlphaFoldDB" id="Q1IYW7"/>
<evidence type="ECO:0000256" key="3">
    <source>
        <dbReference type="ARBA" id="ARBA00022605"/>
    </source>
</evidence>
<name>Q1IYW7_DEIGD</name>
<evidence type="ECO:0000256" key="4">
    <source>
        <dbReference type="ARBA" id="ARBA00022857"/>
    </source>
</evidence>
<dbReference type="InterPro" id="IPR013708">
    <property type="entry name" value="Shikimate_DH-bd_N"/>
</dbReference>
<dbReference type="SUPFAM" id="SSF51735">
    <property type="entry name" value="NAD(P)-binding Rossmann-fold domains"/>
    <property type="match status" value="1"/>
</dbReference>
<dbReference type="Proteomes" id="UP000002431">
    <property type="component" value="Chromosome"/>
</dbReference>
<keyword evidence="3 7" id="KW-0028">Amino-acid biosynthesis</keyword>
<keyword evidence="11" id="KW-1185">Reference proteome</keyword>
<dbReference type="GO" id="GO:0004764">
    <property type="term" value="F:shikimate 3-dehydrogenase (NADP+) activity"/>
    <property type="evidence" value="ECO:0007669"/>
    <property type="project" value="UniProtKB-UniRule"/>
</dbReference>
<evidence type="ECO:0000313" key="10">
    <source>
        <dbReference type="EMBL" id="ABF45567.1"/>
    </source>
</evidence>
<dbReference type="HOGENOM" id="CLU_044063_4_1_0"/>
<keyword evidence="6 7" id="KW-0057">Aromatic amino acid biosynthesis</keyword>
<evidence type="ECO:0000256" key="5">
    <source>
        <dbReference type="ARBA" id="ARBA00023002"/>
    </source>
</evidence>
<feature type="binding site" evidence="7">
    <location>
        <begin position="108"/>
        <end position="110"/>
    </location>
    <ligand>
        <name>shikimate</name>
        <dbReference type="ChEBI" id="CHEBI:36208"/>
    </ligand>
</feature>
<comment type="similarity">
    <text evidence="7">Belongs to the shikimate dehydrogenase family.</text>
</comment>
<dbReference type="Gene3D" id="3.40.50.10860">
    <property type="entry name" value="Leucine Dehydrogenase, chain A, domain 1"/>
    <property type="match status" value="1"/>
</dbReference>
<dbReference type="Pfam" id="PF18317">
    <property type="entry name" value="SDH_C"/>
    <property type="match status" value="1"/>
</dbReference>
<dbReference type="GO" id="GO:0019632">
    <property type="term" value="P:shikimate metabolic process"/>
    <property type="evidence" value="ECO:0007669"/>
    <property type="project" value="InterPro"/>
</dbReference>
<dbReference type="KEGG" id="dge:Dgeo_1271"/>
<dbReference type="InterPro" id="IPR036291">
    <property type="entry name" value="NAD(P)-bd_dom_sf"/>
</dbReference>
<dbReference type="GO" id="GO:0008652">
    <property type="term" value="P:amino acid biosynthetic process"/>
    <property type="evidence" value="ECO:0007669"/>
    <property type="project" value="UniProtKB-KW"/>
</dbReference>
<feature type="binding site" evidence="7">
    <location>
        <position position="155"/>
    </location>
    <ligand>
        <name>shikimate</name>
        <dbReference type="ChEBI" id="CHEBI:36208"/>
    </ligand>
</feature>
<feature type="binding site" evidence="7">
    <location>
        <position position="195"/>
    </location>
    <ligand>
        <name>shikimate</name>
        <dbReference type="ChEBI" id="CHEBI:36208"/>
    </ligand>
</feature>
<dbReference type="InterPro" id="IPR046346">
    <property type="entry name" value="Aminoacid_DH-like_N_sf"/>
</dbReference>
<feature type="binding site" evidence="7">
    <location>
        <position position="304"/>
    </location>
    <ligand>
        <name>NADP(+)</name>
        <dbReference type="ChEBI" id="CHEBI:58349"/>
    </ligand>
</feature>
<sequence length="360" mass="37925">MTPWVRCCAPKRTLPPERFSGGSRETKETFGSSILCRRGQGRRGALHNRAETLRKGSSLRFGTLAPVAVRGPRLNSTLERVNHGVTPSGRPAAGLMRAFLYADPAAHSLSPAMHRAAFAWAGVQGDYTAVRVPPADLPAALARLRQTGVLGANLSLPHKEAALAHLDELSVSARAIGAVNTVIHREGRLIGDNTDAPGLLAALEGAQVGSGVAVVLGAGGAARAAVWALRSQAWDVRVVNRTPGKAQALTRDLGGLAQSADAVPWAAVTLLVNASSAGLEAPAETPLPDFDFTVLPPNALVYDMVYQPRETRLLREARQAGIRAENGLSMLAHQARLAFLAWTGADVPVGVFLAALEDLR</sequence>
<comment type="pathway">
    <text evidence="1 7">Metabolic intermediate biosynthesis; chorismate biosynthesis; chorismate from D-erythrose 4-phosphate and phosphoenolpyruvate: step 4/7.</text>
</comment>
<dbReference type="Pfam" id="PF08501">
    <property type="entry name" value="Shikimate_dh_N"/>
    <property type="match status" value="1"/>
</dbReference>
<dbReference type="NCBIfam" id="TIGR00507">
    <property type="entry name" value="aroE"/>
    <property type="match status" value="1"/>
</dbReference>
<gene>
    <name evidence="7" type="primary">aroE</name>
    <name evidence="10" type="ordered locus">Dgeo_1271</name>
</gene>
<dbReference type="InterPro" id="IPR022893">
    <property type="entry name" value="Shikimate_DH_fam"/>
</dbReference>
<protein>
    <recommendedName>
        <fullName evidence="2 7">Shikimate dehydrogenase (NADP(+))</fullName>
        <shortName evidence="7">SDH</shortName>
        <ecNumber evidence="2 7">1.1.1.25</ecNumber>
    </recommendedName>
</protein>
<reference evidence="10" key="1">
    <citation type="submission" date="2006-04" db="EMBL/GenBank/DDBJ databases">
        <title>Complete sequence of chromosome of Deinococcus geothermalis DSM 11300.</title>
        <authorList>
            <consortium name="US DOE Joint Genome Institute"/>
            <person name="Copeland A."/>
            <person name="Lucas S."/>
            <person name="Lapidus A."/>
            <person name="Barry K."/>
            <person name="Detter J.C."/>
            <person name="Glavina del Rio T."/>
            <person name="Hammon N."/>
            <person name="Israni S."/>
            <person name="Dalin E."/>
            <person name="Tice H."/>
            <person name="Pitluck S."/>
            <person name="Brettin T."/>
            <person name="Bruce D."/>
            <person name="Han C."/>
            <person name="Tapia R."/>
            <person name="Saunders E."/>
            <person name="Gilna P."/>
            <person name="Schmutz J."/>
            <person name="Larimer F."/>
            <person name="Land M."/>
            <person name="Hauser L."/>
            <person name="Kyrpides N."/>
            <person name="Kim E."/>
            <person name="Daly M.J."/>
            <person name="Fredrickson J.K."/>
            <person name="Makarova K.S."/>
            <person name="Gaidamakova E.K."/>
            <person name="Zhai M."/>
            <person name="Richardson P."/>
        </authorList>
    </citation>
    <scope>NUCLEOTIDE SEQUENCE</scope>
    <source>
        <strain evidence="10">DSM 11300</strain>
    </source>
</reference>
<evidence type="ECO:0000256" key="2">
    <source>
        <dbReference type="ARBA" id="ARBA00012962"/>
    </source>
</evidence>
<evidence type="ECO:0000256" key="1">
    <source>
        <dbReference type="ARBA" id="ARBA00004871"/>
    </source>
</evidence>
<feature type="binding site" evidence="7">
    <location>
        <position position="180"/>
    </location>
    <ligand>
        <name>shikimate</name>
        <dbReference type="ChEBI" id="CHEBI:36208"/>
    </ligand>
</feature>
<evidence type="ECO:0000259" key="9">
    <source>
        <dbReference type="Pfam" id="PF18317"/>
    </source>
</evidence>
<dbReference type="GO" id="GO:0050661">
    <property type="term" value="F:NADP binding"/>
    <property type="evidence" value="ECO:0007669"/>
    <property type="project" value="InterPro"/>
</dbReference>
<organism evidence="10 11">
    <name type="scientific">Deinococcus geothermalis (strain DSM 11300 / CIP 105573 / AG-3a)</name>
    <dbReference type="NCBI Taxonomy" id="319795"/>
    <lineage>
        <taxon>Bacteria</taxon>
        <taxon>Thermotogati</taxon>
        <taxon>Deinococcota</taxon>
        <taxon>Deinococci</taxon>
        <taxon>Deinococcales</taxon>
        <taxon>Deinococcaceae</taxon>
        <taxon>Deinococcus</taxon>
    </lineage>
</organism>
<dbReference type="STRING" id="319795.Dgeo_1271"/>
<dbReference type="UniPathway" id="UPA00053">
    <property type="reaction ID" value="UER00087"/>
</dbReference>
<keyword evidence="4 7" id="KW-0521">NADP</keyword>
<evidence type="ECO:0000313" key="11">
    <source>
        <dbReference type="Proteomes" id="UP000002431"/>
    </source>
</evidence>
<dbReference type="eggNOG" id="COG0169">
    <property type="taxonomic scope" value="Bacteria"/>
</dbReference>
<dbReference type="SUPFAM" id="SSF53223">
    <property type="entry name" value="Aminoacid dehydrogenase-like, N-terminal domain"/>
    <property type="match status" value="1"/>
</dbReference>
<dbReference type="InterPro" id="IPR041121">
    <property type="entry name" value="SDH_C"/>
</dbReference>
<comment type="function">
    <text evidence="7">Involved in the biosynthesis of the chorismate, which leads to the biosynthesis of aromatic amino acids. Catalyzes the reversible NADPH linked reduction of 3-dehydroshikimate (DHSA) to yield shikimate (SA).</text>
</comment>
<dbReference type="EMBL" id="CP000359">
    <property type="protein sequence ID" value="ABF45567.1"/>
    <property type="molecule type" value="Genomic_DNA"/>
</dbReference>
<keyword evidence="5 7" id="KW-0560">Oxidoreductase</keyword>
<dbReference type="EC" id="1.1.1.25" evidence="2 7"/>
<feature type="binding site" evidence="7">
    <location>
        <begin position="240"/>
        <end position="245"/>
    </location>
    <ligand>
        <name>NADP(+)</name>
        <dbReference type="ChEBI" id="CHEBI:58349"/>
    </ligand>
</feature>
<proteinExistence type="inferred from homology"/>
<dbReference type="GO" id="GO:0005829">
    <property type="term" value="C:cytosol"/>
    <property type="evidence" value="ECO:0007669"/>
    <property type="project" value="TreeGrafter"/>
</dbReference>
<feature type="binding site" evidence="7">
    <location>
        <position position="306"/>
    </location>
    <ligand>
        <name>shikimate</name>
        <dbReference type="ChEBI" id="CHEBI:36208"/>
    </ligand>
</feature>
<dbReference type="GO" id="GO:0009423">
    <property type="term" value="P:chorismate biosynthetic process"/>
    <property type="evidence" value="ECO:0007669"/>
    <property type="project" value="UniProtKB-UniRule"/>
</dbReference>
<dbReference type="PANTHER" id="PTHR21089:SF1">
    <property type="entry name" value="BIFUNCTIONAL 3-DEHYDROQUINATE DEHYDRATASE_SHIKIMATE DEHYDROGENASE, CHLOROPLASTIC"/>
    <property type="match status" value="1"/>
</dbReference>
<feature type="binding site" evidence="7">
    <location>
        <position position="327"/>
    </location>
    <ligand>
        <name>NADP(+)</name>
        <dbReference type="ChEBI" id="CHEBI:58349"/>
    </ligand>
</feature>
<comment type="subunit">
    <text evidence="7">Homodimer.</text>
</comment>
<feature type="active site" description="Proton acceptor" evidence="7">
    <location>
        <position position="159"/>
    </location>
</feature>
<dbReference type="CDD" id="cd01065">
    <property type="entry name" value="NAD_bind_Shikimate_DH"/>
    <property type="match status" value="1"/>
</dbReference>
<evidence type="ECO:0000256" key="6">
    <source>
        <dbReference type="ARBA" id="ARBA00023141"/>
    </source>
</evidence>
<evidence type="ECO:0000259" key="8">
    <source>
        <dbReference type="Pfam" id="PF08501"/>
    </source>
</evidence>
<evidence type="ECO:0000256" key="7">
    <source>
        <dbReference type="HAMAP-Rule" id="MF_00222"/>
    </source>
</evidence>
<accession>Q1IYW7</accession>
<feature type="binding site" evidence="7">
    <location>
        <begin position="217"/>
        <end position="221"/>
    </location>
    <ligand>
        <name>NADP(+)</name>
        <dbReference type="ChEBI" id="CHEBI:58349"/>
    </ligand>
</feature>
<feature type="domain" description="SDH C-terminal" evidence="9">
    <location>
        <begin position="327"/>
        <end position="357"/>
    </location>
</feature>